<reference evidence="1 2" key="1">
    <citation type="journal article" date="2024" name="G3 (Bethesda)">
        <title>Genome assembly of Hibiscus sabdariffa L. provides insights into metabolisms of medicinal natural products.</title>
        <authorList>
            <person name="Kim T."/>
        </authorList>
    </citation>
    <scope>NUCLEOTIDE SEQUENCE [LARGE SCALE GENOMIC DNA]</scope>
    <source>
        <strain evidence="1">TK-2024</strain>
        <tissue evidence="1">Old leaves</tissue>
    </source>
</reference>
<protein>
    <submittedName>
        <fullName evidence="1">Uncharacterized protein</fullName>
    </submittedName>
</protein>
<dbReference type="EMBL" id="JBBPBN010000012">
    <property type="protein sequence ID" value="KAK9027700.1"/>
    <property type="molecule type" value="Genomic_DNA"/>
</dbReference>
<evidence type="ECO:0000313" key="2">
    <source>
        <dbReference type="Proteomes" id="UP001396334"/>
    </source>
</evidence>
<keyword evidence="2" id="KW-1185">Reference proteome</keyword>
<dbReference type="PANTHER" id="PTHR48151">
    <property type="entry name" value="SH3 DOMAIN-CONTAINING PROTEIN"/>
    <property type="match status" value="1"/>
</dbReference>
<dbReference type="InterPro" id="IPR053296">
    <property type="entry name" value="TSET_member_tstB"/>
</dbReference>
<dbReference type="Proteomes" id="UP001396334">
    <property type="component" value="Unassembled WGS sequence"/>
</dbReference>
<proteinExistence type="predicted"/>
<accession>A0ABR2SR47</accession>
<name>A0ABR2SR47_9ROSI</name>
<evidence type="ECO:0000313" key="1">
    <source>
        <dbReference type="EMBL" id="KAK9027700.1"/>
    </source>
</evidence>
<sequence length="103" mass="11315">MKELGEWGGSDVSQKQKKGIFGAKGGDKEFIIRSNLQYVALSALRRFICSAVLSFSVSFPNLSQTLFDFIMMNDCTNWPGKEPPSSNIGLHTLLRCLKSGIVG</sequence>
<organism evidence="1 2">
    <name type="scientific">Hibiscus sabdariffa</name>
    <name type="common">roselle</name>
    <dbReference type="NCBI Taxonomy" id="183260"/>
    <lineage>
        <taxon>Eukaryota</taxon>
        <taxon>Viridiplantae</taxon>
        <taxon>Streptophyta</taxon>
        <taxon>Embryophyta</taxon>
        <taxon>Tracheophyta</taxon>
        <taxon>Spermatophyta</taxon>
        <taxon>Magnoliopsida</taxon>
        <taxon>eudicotyledons</taxon>
        <taxon>Gunneridae</taxon>
        <taxon>Pentapetalae</taxon>
        <taxon>rosids</taxon>
        <taxon>malvids</taxon>
        <taxon>Malvales</taxon>
        <taxon>Malvaceae</taxon>
        <taxon>Malvoideae</taxon>
        <taxon>Hibiscus</taxon>
    </lineage>
</organism>
<dbReference type="PANTHER" id="PTHR48151:SF3">
    <property type="entry name" value="SH3 DOMAIN-CONTAINING PROTEIN"/>
    <property type="match status" value="1"/>
</dbReference>
<comment type="caution">
    <text evidence="1">The sequence shown here is derived from an EMBL/GenBank/DDBJ whole genome shotgun (WGS) entry which is preliminary data.</text>
</comment>
<gene>
    <name evidence="1" type="ORF">V6N11_067523</name>
</gene>